<name>A0ACC1CWX5_9NEOP</name>
<dbReference type="EMBL" id="CM034400">
    <property type="protein sequence ID" value="KAJ0176153.1"/>
    <property type="molecule type" value="Genomic_DNA"/>
</dbReference>
<proteinExistence type="predicted"/>
<comment type="caution">
    <text evidence="1">The sequence shown here is derived from an EMBL/GenBank/DDBJ whole genome shotgun (WGS) entry which is preliminary data.</text>
</comment>
<keyword evidence="2" id="KW-1185">Reference proteome</keyword>
<protein>
    <submittedName>
        <fullName evidence="1">Uncharacterized protein</fullName>
    </submittedName>
</protein>
<dbReference type="Proteomes" id="UP000824533">
    <property type="component" value="Linkage Group LG14"/>
</dbReference>
<gene>
    <name evidence="1" type="ORF">K1T71_008327</name>
</gene>
<sequence>MIINKIRETRKVKAMKLSKNIERLYKEGKCRECAVVVTRMDFAKILGKFTKVKIQYESSSTRKDRLSSPHGKSRFKSNENGVVHIQKQAGNEKPTKNYINSKTSKLNENVNRSPNILKENNRLKKTKDDNISINNNKAIDPKKQYTIIFENPINNKKDSKSKITLMELLPHIDSSVFPSEDWLIDYFPKIDEPKDDKVYDRIAAELEDLMFNEKTKTDKIEQLTPTENKIDEFPTIMDILNDNINDVNKAEDQTNNDFKSNLESSDVEAMLLGKTNDTNSTLESTPMEVDTPDMNSLIANVDQLNVIPEAIAPLTVNSDQKEMIVDNIDNPHSPSILDETLQKGIEEHLPPEGHGLNRTVNEKTPTKDNSTATCVSTPETENSKDTKRINFFLPITGVEEVIFKKTVNGKCFKTVICPKNLKYSIMLEGKPVEFLGAPKYISSLEDLQVLLEIVNETELQNLYVLH</sequence>
<evidence type="ECO:0000313" key="1">
    <source>
        <dbReference type="EMBL" id="KAJ0176153.1"/>
    </source>
</evidence>
<organism evidence="1 2">
    <name type="scientific">Dendrolimus kikuchii</name>
    <dbReference type="NCBI Taxonomy" id="765133"/>
    <lineage>
        <taxon>Eukaryota</taxon>
        <taxon>Metazoa</taxon>
        <taxon>Ecdysozoa</taxon>
        <taxon>Arthropoda</taxon>
        <taxon>Hexapoda</taxon>
        <taxon>Insecta</taxon>
        <taxon>Pterygota</taxon>
        <taxon>Neoptera</taxon>
        <taxon>Endopterygota</taxon>
        <taxon>Lepidoptera</taxon>
        <taxon>Glossata</taxon>
        <taxon>Ditrysia</taxon>
        <taxon>Bombycoidea</taxon>
        <taxon>Lasiocampidae</taxon>
        <taxon>Dendrolimus</taxon>
    </lineage>
</organism>
<accession>A0ACC1CWX5</accession>
<reference evidence="1 2" key="1">
    <citation type="journal article" date="2021" name="Front. Genet.">
        <title>Chromosome-Level Genome Assembly Reveals Significant Gene Expansion in the Toll and IMD Signaling Pathways of Dendrolimus kikuchii.</title>
        <authorList>
            <person name="Zhou J."/>
            <person name="Wu P."/>
            <person name="Xiong Z."/>
            <person name="Liu N."/>
            <person name="Zhao N."/>
            <person name="Ji M."/>
            <person name="Qiu Y."/>
            <person name="Yang B."/>
        </authorList>
    </citation>
    <scope>NUCLEOTIDE SEQUENCE [LARGE SCALE GENOMIC DNA]</scope>
    <source>
        <strain evidence="1">Ann1</strain>
    </source>
</reference>
<evidence type="ECO:0000313" key="2">
    <source>
        <dbReference type="Proteomes" id="UP000824533"/>
    </source>
</evidence>